<feature type="region of interest" description="Disordered" evidence="6">
    <location>
        <begin position="331"/>
        <end position="372"/>
    </location>
</feature>
<evidence type="ECO:0000256" key="5">
    <source>
        <dbReference type="ARBA" id="ARBA00048432"/>
    </source>
</evidence>
<dbReference type="InterPro" id="IPR041677">
    <property type="entry name" value="DNA2/NAM7_AAA_11"/>
</dbReference>
<gene>
    <name evidence="8" type="ORF">FOZ60_008726</name>
</gene>
<dbReference type="Pfam" id="PF13086">
    <property type="entry name" value="AAA_11"/>
    <property type="match status" value="3"/>
</dbReference>
<feature type="domain" description="Helicase ATP-binding" evidence="7">
    <location>
        <begin position="284"/>
        <end position="619"/>
    </location>
</feature>
<reference evidence="8 9" key="1">
    <citation type="submission" date="2020-04" db="EMBL/GenBank/DDBJ databases">
        <title>Perkinsus olseni comparative genomics.</title>
        <authorList>
            <person name="Bogema D.R."/>
        </authorList>
    </citation>
    <scope>NUCLEOTIDE SEQUENCE [LARGE SCALE GENOMIC DNA]</scope>
    <source>
        <strain evidence="8">00978-12</strain>
    </source>
</reference>
<dbReference type="GO" id="GO:0005694">
    <property type="term" value="C:chromosome"/>
    <property type="evidence" value="ECO:0007669"/>
    <property type="project" value="UniProtKB-ARBA"/>
</dbReference>
<proteinExistence type="predicted"/>
<evidence type="ECO:0000256" key="1">
    <source>
        <dbReference type="ARBA" id="ARBA00022741"/>
    </source>
</evidence>
<dbReference type="GO" id="GO:0016787">
    <property type="term" value="F:hydrolase activity"/>
    <property type="evidence" value="ECO:0007669"/>
    <property type="project" value="UniProtKB-KW"/>
</dbReference>
<dbReference type="EMBL" id="JABANP010000035">
    <property type="protein sequence ID" value="KAF4694245.1"/>
    <property type="molecule type" value="Genomic_DNA"/>
</dbReference>
<dbReference type="PANTHER" id="PTHR10887">
    <property type="entry name" value="DNA2/NAM7 HELICASE FAMILY"/>
    <property type="match status" value="1"/>
</dbReference>
<dbReference type="SUPFAM" id="SSF52540">
    <property type="entry name" value="P-loop containing nucleoside triphosphate hydrolases"/>
    <property type="match status" value="1"/>
</dbReference>
<dbReference type="InterPro" id="IPR045055">
    <property type="entry name" value="DNA2/NAM7-like"/>
</dbReference>
<evidence type="ECO:0000256" key="2">
    <source>
        <dbReference type="ARBA" id="ARBA00022801"/>
    </source>
</evidence>
<evidence type="ECO:0000256" key="4">
    <source>
        <dbReference type="ARBA" id="ARBA00022840"/>
    </source>
</evidence>
<dbReference type="Proteomes" id="UP000541610">
    <property type="component" value="Unassembled WGS sequence"/>
</dbReference>
<keyword evidence="3" id="KW-0347">Helicase</keyword>
<dbReference type="GO" id="GO:0003678">
    <property type="term" value="F:DNA helicase activity"/>
    <property type="evidence" value="ECO:0007669"/>
    <property type="project" value="UniProtKB-EC"/>
</dbReference>
<comment type="caution">
    <text evidence="8">The sequence shown here is derived from an EMBL/GenBank/DDBJ whole genome shotgun (WGS) entry which is preliminary data.</text>
</comment>
<dbReference type="AlphaFoldDB" id="A0A7J6PDP1"/>
<evidence type="ECO:0000313" key="8">
    <source>
        <dbReference type="EMBL" id="KAF4694245.1"/>
    </source>
</evidence>
<feature type="compositionally biased region" description="Acidic residues" evidence="6">
    <location>
        <begin position="331"/>
        <end position="341"/>
    </location>
</feature>
<comment type="catalytic activity">
    <reaction evidence="5">
        <text>ATP + H2O = ADP + phosphate + H(+)</text>
        <dbReference type="Rhea" id="RHEA:13065"/>
        <dbReference type="ChEBI" id="CHEBI:15377"/>
        <dbReference type="ChEBI" id="CHEBI:15378"/>
        <dbReference type="ChEBI" id="CHEBI:30616"/>
        <dbReference type="ChEBI" id="CHEBI:43474"/>
        <dbReference type="ChEBI" id="CHEBI:456216"/>
        <dbReference type="EC" id="3.6.4.12"/>
    </reaction>
    <physiologicalReaction direction="left-to-right" evidence="5">
        <dbReference type="Rhea" id="RHEA:13066"/>
    </physiologicalReaction>
</comment>
<dbReference type="OrthoDB" id="6513042at2759"/>
<keyword evidence="1" id="KW-0547">Nucleotide-binding</keyword>
<dbReference type="PANTHER" id="PTHR10887:SF538">
    <property type="entry name" value="HELICASE MAGATAMA 3-RELATED"/>
    <property type="match status" value="1"/>
</dbReference>
<dbReference type="InterPro" id="IPR027417">
    <property type="entry name" value="P-loop_NTPase"/>
</dbReference>
<dbReference type="InterPro" id="IPR014001">
    <property type="entry name" value="Helicase_ATP-bd"/>
</dbReference>
<dbReference type="SMART" id="SM00487">
    <property type="entry name" value="DEXDc"/>
    <property type="match status" value="1"/>
</dbReference>
<dbReference type="GO" id="GO:0005524">
    <property type="term" value="F:ATP binding"/>
    <property type="evidence" value="ECO:0007669"/>
    <property type="project" value="UniProtKB-KW"/>
</dbReference>
<dbReference type="CDD" id="cd18808">
    <property type="entry name" value="SF1_C_Upf1"/>
    <property type="match status" value="1"/>
</dbReference>
<evidence type="ECO:0000256" key="6">
    <source>
        <dbReference type="SAM" id="MobiDB-lite"/>
    </source>
</evidence>
<dbReference type="FunFam" id="3.40.50.300:FF:000326">
    <property type="entry name" value="P-loop containing nucleoside triphosphate hydrolase"/>
    <property type="match status" value="1"/>
</dbReference>
<feature type="region of interest" description="Disordered" evidence="6">
    <location>
        <begin position="247"/>
        <end position="272"/>
    </location>
</feature>
<dbReference type="InterPro" id="IPR047187">
    <property type="entry name" value="SF1_C_Upf1"/>
</dbReference>
<evidence type="ECO:0000259" key="7">
    <source>
        <dbReference type="SMART" id="SM00487"/>
    </source>
</evidence>
<feature type="compositionally biased region" description="Acidic residues" evidence="6">
    <location>
        <begin position="363"/>
        <end position="372"/>
    </location>
</feature>
<sequence>MTAAVTTTAVRGPTAQAPSLTPLQQEILSWDFFKDVNDDRTQGELKKLHENEDELGFEHVPLRFENFEEYNDVFYPLFLRETKSQLDRARHMERGETEKFSHLTFRIINERIGFVRLELIRMSMASREQYGGSDLVLMSSLEDPLEENPVHALAYVESFVDGRLSLRLRLDLQTAQTTDKHMLEFRERSKRIASAIAENADWYITKITSMSTIHREYQAMQALRRSPLLKWVLNDIEVEEGQCEVSPKAEQPAAKKRRKAAEVAKPAARKQRRLKMPPGLKTTIEAKYNDSQRHAIMEATKSEGLTLIQGPPGTGKTTTIVGILSAILNSDDAEEAEETDGSEASTALPREIVDDGGELSSSDIEEDPEFEEQLAKRRKRNLAEIRRVEMKWAYKGFKSWQETAPKMLYPPQPNNPNDAYPEDHVMRLFKENTSNTKPKRKVLVCAPSNAAIDEIVRRVTSTGIYGRDGTLYTPYVVRLGPNLHPSLQQYSLESIMATRRKATSGGAATNKEDTYRHRISILNEAVIVCATLSVSGGRDLLSYPGSFDTVVVDEASQGVEMGTLIPLQMGCQRMVLVGDPKQLPATVFSATAERFGYGKSLFQRLQQSDFQVNLLSTQFRMHPAIAEFPSNEFYDGGVKNADNIMELVGDQPWSHIPIFGPVSFFNVPGQEEKSYTSLTNEAEANFIIHIFKMLQVCWPKEPWREKLAVISPYAEQVRLIRQKFRQLYNMVESKVCPVEVNTVDGFQGREKDCVIVSTVRADPDGTSVGFVRDVRRMNVSLTRGRTNLWVCGMFGGGHQRMLSNNPHWKNFIVKQQKEKRLFNVTPGNVDGFLRNWMWAYFVRNKKNGKVMKYRPDAADFLADEHLKKGAAGSATAADILQKSEGGAFKLTASEISQLYEKSAIAAKAKAMEKDVGKDIEEVASLDSPLEGVSPAATSPAIDADVLAEGADSKAHSKADTVPDD</sequence>
<dbReference type="Pfam" id="PF13087">
    <property type="entry name" value="AAA_12"/>
    <property type="match status" value="1"/>
</dbReference>
<name>A0A7J6PDP1_PEROL</name>
<dbReference type="InterPro" id="IPR041679">
    <property type="entry name" value="DNA2/NAM7-like_C"/>
</dbReference>
<accession>A0A7J6PDP1</accession>
<evidence type="ECO:0000313" key="9">
    <source>
        <dbReference type="Proteomes" id="UP000541610"/>
    </source>
</evidence>
<organism evidence="8 9">
    <name type="scientific">Perkinsus olseni</name>
    <name type="common">Perkinsus atlanticus</name>
    <dbReference type="NCBI Taxonomy" id="32597"/>
    <lineage>
        <taxon>Eukaryota</taxon>
        <taxon>Sar</taxon>
        <taxon>Alveolata</taxon>
        <taxon>Perkinsozoa</taxon>
        <taxon>Perkinsea</taxon>
        <taxon>Perkinsida</taxon>
        <taxon>Perkinsidae</taxon>
        <taxon>Perkinsus</taxon>
    </lineage>
</organism>
<evidence type="ECO:0000256" key="3">
    <source>
        <dbReference type="ARBA" id="ARBA00022806"/>
    </source>
</evidence>
<dbReference type="CDD" id="cd18042">
    <property type="entry name" value="DEXXQc_SETX"/>
    <property type="match status" value="1"/>
</dbReference>
<protein>
    <recommendedName>
        <fullName evidence="7">Helicase ATP-binding domain-containing protein</fullName>
    </recommendedName>
</protein>
<keyword evidence="4" id="KW-0067">ATP-binding</keyword>
<dbReference type="Gene3D" id="3.40.50.300">
    <property type="entry name" value="P-loop containing nucleotide triphosphate hydrolases"/>
    <property type="match status" value="2"/>
</dbReference>
<keyword evidence="2" id="KW-0378">Hydrolase</keyword>